<dbReference type="EMBL" id="JARJLG010000007">
    <property type="protein sequence ID" value="KAJ7779436.1"/>
    <property type="molecule type" value="Genomic_DNA"/>
</dbReference>
<dbReference type="InterPro" id="IPR007219">
    <property type="entry name" value="XnlR_reg_dom"/>
</dbReference>
<name>A0AAD7K6N8_9AGAR</name>
<keyword evidence="6" id="KW-1185">Reference proteome</keyword>
<evidence type="ECO:0000256" key="1">
    <source>
        <dbReference type="ARBA" id="ARBA00022723"/>
    </source>
</evidence>
<protein>
    <submittedName>
        <fullName evidence="5">Fungal-specific transcription factor domain-containing protein</fullName>
    </submittedName>
</protein>
<dbReference type="GO" id="GO:0000981">
    <property type="term" value="F:DNA-binding transcription factor activity, RNA polymerase II-specific"/>
    <property type="evidence" value="ECO:0007669"/>
    <property type="project" value="InterPro"/>
</dbReference>
<dbReference type="PANTHER" id="PTHR46910:SF38">
    <property type="entry name" value="ZN(2)-C6 FUNGAL-TYPE DOMAIN-CONTAINING PROTEIN"/>
    <property type="match status" value="1"/>
</dbReference>
<keyword evidence="1" id="KW-0479">Metal-binding</keyword>
<dbReference type="Proteomes" id="UP001215280">
    <property type="component" value="Unassembled WGS sequence"/>
</dbReference>
<dbReference type="InterPro" id="IPR001138">
    <property type="entry name" value="Zn2Cys6_DnaBD"/>
</dbReference>
<sequence>MSSEESDSPLGSTVPAKKRRIQRACDICRQKRRACDGLRMSNRKCTYCIENGLECIYSGAATTTKRKSYTQVLEARLALTEKLLHKLSATESGRVGHSPAASGSSEWSKDSPVHQAAKSPSTSTRSIDPTLGPAVELLAMTIRTMSQPPPVPHGDDLGYTELVKDIQDLSINNHGDRFLGKSSGAMLVKAAVRAKQGYTASETEFEFGSRRMQYWSSTPWKRPPKKSHYAFPPADVLSSLIQLYFTHTNIYLPLLHRPTFERAVAENLHLRDDKFAVNLLLVCAVASRFSDDPRVFDASKPLSCGYDFFAQIETPLEDRVFDAPTLYDLQYCCLATQFLEGSAPQANWPLIGMGIRLAQEVGAHRRQLNTRPSVESELWKRAFWVLVHYDRQVSCTLGRPCALHYDDFDIDLPTECDDEYWETEDPAQAFRQLPGKPSRVAFFNAYLRLSNILAFSLRILYSLNKTKDLLAVRDDAWEEHLVAELDSALNKWVDEIPEHLRWDPHRADLVFFRQSVALYCGYYYVQMTTHRPFIPTIRQAAPTALPSLAICTNAARSCSHVAEVSCQRMGQTPVIILLPALTTAGIVLLLNVWSGHRTGLAPHMNSTIDEVHKCMRAMRVLETRWQMAGMFWDILSELANVGHVTLPLATPSPPALNSTDVTPAAPTNPHKRGHESDGADDTRYMQVQAQLPSFQDAGALDAFDNSTPFAWVGAPQQYALPMYSEDLGRLPVYPQSDFVSYATQPPAQGSRYPMQPWAELPNFASATSGVFAPAPAADALDLGPSAEDIRSMIDNDAITMWANAPMSLGVNEWGTYFSAMNDINQDQERRT</sequence>
<dbReference type="Gene3D" id="4.10.240.10">
    <property type="entry name" value="Zn(2)-C6 fungal-type DNA-binding domain"/>
    <property type="match status" value="1"/>
</dbReference>
<dbReference type="InterPro" id="IPR050987">
    <property type="entry name" value="AtrR-like"/>
</dbReference>
<feature type="domain" description="Zn(2)-C6 fungal-type" evidence="4">
    <location>
        <begin position="24"/>
        <end position="57"/>
    </location>
</feature>
<dbReference type="Pfam" id="PF04082">
    <property type="entry name" value="Fungal_trans"/>
    <property type="match status" value="1"/>
</dbReference>
<dbReference type="SUPFAM" id="SSF57701">
    <property type="entry name" value="Zn2/Cys6 DNA-binding domain"/>
    <property type="match status" value="1"/>
</dbReference>
<evidence type="ECO:0000313" key="6">
    <source>
        <dbReference type="Proteomes" id="UP001215280"/>
    </source>
</evidence>
<dbReference type="GO" id="GO:0008270">
    <property type="term" value="F:zinc ion binding"/>
    <property type="evidence" value="ECO:0007669"/>
    <property type="project" value="InterPro"/>
</dbReference>
<evidence type="ECO:0000259" key="4">
    <source>
        <dbReference type="PROSITE" id="PS50048"/>
    </source>
</evidence>
<proteinExistence type="predicted"/>
<accession>A0AAD7K6N8</accession>
<dbReference type="PROSITE" id="PS00463">
    <property type="entry name" value="ZN2_CY6_FUNGAL_1"/>
    <property type="match status" value="1"/>
</dbReference>
<dbReference type="CDD" id="cd00067">
    <property type="entry name" value="GAL4"/>
    <property type="match status" value="1"/>
</dbReference>
<evidence type="ECO:0000313" key="5">
    <source>
        <dbReference type="EMBL" id="KAJ7779436.1"/>
    </source>
</evidence>
<dbReference type="AlphaFoldDB" id="A0AAD7K6N8"/>
<feature type="region of interest" description="Disordered" evidence="3">
    <location>
        <begin position="654"/>
        <end position="679"/>
    </location>
</feature>
<dbReference type="InterPro" id="IPR036864">
    <property type="entry name" value="Zn2-C6_fun-type_DNA-bd_sf"/>
</dbReference>
<keyword evidence="2" id="KW-0539">Nucleus</keyword>
<dbReference type="SMART" id="SM00906">
    <property type="entry name" value="Fungal_trans"/>
    <property type="match status" value="1"/>
</dbReference>
<feature type="region of interest" description="Disordered" evidence="3">
    <location>
        <begin position="90"/>
        <end position="130"/>
    </location>
</feature>
<dbReference type="GO" id="GO:0003677">
    <property type="term" value="F:DNA binding"/>
    <property type="evidence" value="ECO:0007669"/>
    <property type="project" value="InterPro"/>
</dbReference>
<comment type="caution">
    <text evidence="5">The sequence shown here is derived from an EMBL/GenBank/DDBJ whole genome shotgun (WGS) entry which is preliminary data.</text>
</comment>
<reference evidence="5" key="1">
    <citation type="submission" date="2023-03" db="EMBL/GenBank/DDBJ databases">
        <title>Massive genome expansion in bonnet fungi (Mycena s.s.) driven by repeated elements and novel gene families across ecological guilds.</title>
        <authorList>
            <consortium name="Lawrence Berkeley National Laboratory"/>
            <person name="Harder C.B."/>
            <person name="Miyauchi S."/>
            <person name="Viragh M."/>
            <person name="Kuo A."/>
            <person name="Thoen E."/>
            <person name="Andreopoulos B."/>
            <person name="Lu D."/>
            <person name="Skrede I."/>
            <person name="Drula E."/>
            <person name="Henrissat B."/>
            <person name="Morin E."/>
            <person name="Kohler A."/>
            <person name="Barry K."/>
            <person name="LaButti K."/>
            <person name="Morin E."/>
            <person name="Salamov A."/>
            <person name="Lipzen A."/>
            <person name="Mereny Z."/>
            <person name="Hegedus B."/>
            <person name="Baldrian P."/>
            <person name="Stursova M."/>
            <person name="Weitz H."/>
            <person name="Taylor A."/>
            <person name="Grigoriev I.V."/>
            <person name="Nagy L.G."/>
            <person name="Martin F."/>
            <person name="Kauserud H."/>
        </authorList>
    </citation>
    <scope>NUCLEOTIDE SEQUENCE</scope>
    <source>
        <strain evidence="5">CBHHK188m</strain>
    </source>
</reference>
<dbReference type="PANTHER" id="PTHR46910">
    <property type="entry name" value="TRANSCRIPTION FACTOR PDR1"/>
    <property type="match status" value="1"/>
</dbReference>
<dbReference type="SMART" id="SM00066">
    <property type="entry name" value="GAL4"/>
    <property type="match status" value="1"/>
</dbReference>
<dbReference type="PROSITE" id="PS50048">
    <property type="entry name" value="ZN2_CY6_FUNGAL_2"/>
    <property type="match status" value="1"/>
</dbReference>
<dbReference type="GO" id="GO:0006351">
    <property type="term" value="P:DNA-templated transcription"/>
    <property type="evidence" value="ECO:0007669"/>
    <property type="project" value="InterPro"/>
</dbReference>
<evidence type="ECO:0000256" key="2">
    <source>
        <dbReference type="ARBA" id="ARBA00023242"/>
    </source>
</evidence>
<evidence type="ECO:0000256" key="3">
    <source>
        <dbReference type="SAM" id="MobiDB-lite"/>
    </source>
</evidence>
<dbReference type="CDD" id="cd12148">
    <property type="entry name" value="fungal_TF_MHR"/>
    <property type="match status" value="1"/>
</dbReference>
<feature type="compositionally biased region" description="Polar residues" evidence="3">
    <location>
        <begin position="118"/>
        <end position="127"/>
    </location>
</feature>
<gene>
    <name evidence="5" type="ORF">DFH07DRAFT_876114</name>
</gene>
<dbReference type="Pfam" id="PF00172">
    <property type="entry name" value="Zn_clus"/>
    <property type="match status" value="1"/>
</dbReference>
<organism evidence="5 6">
    <name type="scientific">Mycena maculata</name>
    <dbReference type="NCBI Taxonomy" id="230809"/>
    <lineage>
        <taxon>Eukaryota</taxon>
        <taxon>Fungi</taxon>
        <taxon>Dikarya</taxon>
        <taxon>Basidiomycota</taxon>
        <taxon>Agaricomycotina</taxon>
        <taxon>Agaricomycetes</taxon>
        <taxon>Agaricomycetidae</taxon>
        <taxon>Agaricales</taxon>
        <taxon>Marasmiineae</taxon>
        <taxon>Mycenaceae</taxon>
        <taxon>Mycena</taxon>
    </lineage>
</organism>